<protein>
    <submittedName>
        <fullName evidence="2">Putative formate dehydrogenase-specific chaperone</fullName>
    </submittedName>
</protein>
<evidence type="ECO:0000313" key="2">
    <source>
        <dbReference type="EMBL" id="CUU40276.1"/>
    </source>
</evidence>
<dbReference type="PATRIC" id="fig|76936.10.peg.1360"/>
<dbReference type="STRING" id="76936.BN2458_PEG1393"/>
<dbReference type="KEGG" id="hty:BN2458_PEG1393"/>
<dbReference type="Pfam" id="PF02613">
    <property type="entry name" value="Nitrate_red_del"/>
    <property type="match status" value="1"/>
</dbReference>
<evidence type="ECO:0000313" key="3">
    <source>
        <dbReference type="EMBL" id="TLD78025.1"/>
    </source>
</evidence>
<dbReference type="Proteomes" id="UP000029925">
    <property type="component" value="Unassembled WGS sequence"/>
</dbReference>
<dbReference type="SUPFAM" id="SSF89155">
    <property type="entry name" value="TorD-like"/>
    <property type="match status" value="1"/>
</dbReference>
<dbReference type="EMBL" id="JRPF02000011">
    <property type="protein sequence ID" value="TLD78025.1"/>
    <property type="molecule type" value="Genomic_DNA"/>
</dbReference>
<sequence length="228" mass="26141">MTHNTQTNNTLESVASARALYYDFFAGLFLYELLCVREDVILKQVMILKENVLDERDSAYFEILENEIKANGLKRIIDEYTNTFILPFSVPSEKESAPKRRGKGEVFYSNPQIMLYLSHYTEGCLNGKALLQARALLKQSTFRLNNLTFKESEEHLGFLLLLMRYLLCSADKQDVALSAQFAKEFVIPLGNFVIDALLERQGLMYYAPVAYVLQSFLDVERGLVGYDK</sequence>
<dbReference type="GeneID" id="78151580"/>
<keyword evidence="4" id="KW-1185">Reference proteome</keyword>
<proteinExistence type="predicted"/>
<accession>A0A099UDL7</accession>
<reference evidence="3 4" key="1">
    <citation type="journal article" date="2014" name="Genome Announc.">
        <title>Draft genome sequences of eight enterohepatic helicobacter species isolated from both laboratory and wild rodents.</title>
        <authorList>
            <person name="Sheh A."/>
            <person name="Shen Z."/>
            <person name="Fox J.G."/>
        </authorList>
    </citation>
    <scope>NUCLEOTIDE SEQUENCE [LARGE SCALE GENOMIC DNA]</scope>
    <source>
        <strain evidence="3 4">MIT 98-6810</strain>
    </source>
</reference>
<dbReference type="InterPro" id="IPR020945">
    <property type="entry name" value="DMSO/NO3_reduct_chaperone"/>
</dbReference>
<organism evidence="2 5">
    <name type="scientific">Helicobacter typhlonius</name>
    <dbReference type="NCBI Taxonomy" id="76936"/>
    <lineage>
        <taxon>Bacteria</taxon>
        <taxon>Pseudomonadati</taxon>
        <taxon>Campylobacterota</taxon>
        <taxon>Epsilonproteobacteria</taxon>
        <taxon>Campylobacterales</taxon>
        <taxon>Helicobacteraceae</taxon>
        <taxon>Helicobacter</taxon>
    </lineage>
</organism>
<gene>
    <name evidence="2" type="ORF">BN2458_PEG1393</name>
    <name evidence="3" type="ORF">LS75_008080</name>
</gene>
<dbReference type="RefSeq" id="WP_034326446.1">
    <property type="nucleotide sequence ID" value="NZ_CAJTQN010000009.1"/>
</dbReference>
<dbReference type="AlphaFoldDB" id="A0A099UDL7"/>
<evidence type="ECO:0000256" key="1">
    <source>
        <dbReference type="ARBA" id="ARBA00023186"/>
    </source>
</evidence>
<evidence type="ECO:0000313" key="5">
    <source>
        <dbReference type="Proteomes" id="UP000064525"/>
    </source>
</evidence>
<dbReference type="PANTHER" id="PTHR34227:SF1">
    <property type="entry name" value="DIMETHYL SULFOXIDE REDUCTASE CHAPERONE-RELATED"/>
    <property type="match status" value="1"/>
</dbReference>
<keyword evidence="1" id="KW-0143">Chaperone</keyword>
<dbReference type="InterPro" id="IPR050289">
    <property type="entry name" value="TorD/DmsD_chaperones"/>
</dbReference>
<dbReference type="PANTHER" id="PTHR34227">
    <property type="entry name" value="CHAPERONE PROTEIN YCDY"/>
    <property type="match status" value="1"/>
</dbReference>
<dbReference type="InterPro" id="IPR036411">
    <property type="entry name" value="TorD-like_sf"/>
</dbReference>
<dbReference type="EMBL" id="LN907858">
    <property type="protein sequence ID" value="CUU40276.1"/>
    <property type="molecule type" value="Genomic_DNA"/>
</dbReference>
<dbReference type="Proteomes" id="UP000064525">
    <property type="component" value="Chromosome I"/>
</dbReference>
<name>A0A099UDL7_9HELI</name>
<reference evidence="5" key="3">
    <citation type="submission" date="2015-11" db="EMBL/GenBank/DDBJ databases">
        <authorList>
            <person name="Anvar S.Y."/>
        </authorList>
    </citation>
    <scope>NUCLEOTIDE SEQUENCE [LARGE SCALE GENOMIC DNA]</scope>
</reference>
<dbReference type="Gene3D" id="1.10.3480.10">
    <property type="entry name" value="TorD-like"/>
    <property type="match status" value="1"/>
</dbReference>
<evidence type="ECO:0000313" key="4">
    <source>
        <dbReference type="Proteomes" id="UP000029925"/>
    </source>
</evidence>
<reference evidence="2" key="2">
    <citation type="submission" date="2015-11" db="EMBL/GenBank/DDBJ databases">
        <authorList>
            <person name="Zhang Y."/>
            <person name="Guo Z."/>
        </authorList>
    </citation>
    <scope>NUCLEOTIDE SEQUENCE</scope>
    <source>
        <strain evidence="2">1</strain>
    </source>
</reference>
<dbReference type="OrthoDB" id="5323436at2"/>